<dbReference type="EMBL" id="BAFN01000001">
    <property type="protein sequence ID" value="GAN34010.1"/>
    <property type="molecule type" value="Genomic_DNA"/>
</dbReference>
<organism evidence="1 2">
    <name type="scientific">Candidatus Brocadia sinica JPN1</name>
    <dbReference type="NCBI Taxonomy" id="1197129"/>
    <lineage>
        <taxon>Bacteria</taxon>
        <taxon>Pseudomonadati</taxon>
        <taxon>Planctomycetota</taxon>
        <taxon>Candidatus Brocadiia</taxon>
        <taxon>Candidatus Brocadiales</taxon>
        <taxon>Candidatus Brocadiaceae</taxon>
        <taxon>Candidatus Brocadia</taxon>
    </lineage>
</organism>
<dbReference type="SUPFAM" id="SSF109755">
    <property type="entry name" value="PhoU-like"/>
    <property type="match status" value="1"/>
</dbReference>
<protein>
    <recommendedName>
        <fullName evidence="3">PhoU domain-containing protein</fullName>
    </recommendedName>
</protein>
<dbReference type="RefSeq" id="WP_052564062.1">
    <property type="nucleotide sequence ID" value="NZ_BAFN01000001.1"/>
</dbReference>
<evidence type="ECO:0000313" key="2">
    <source>
        <dbReference type="Proteomes" id="UP000032309"/>
    </source>
</evidence>
<evidence type="ECO:0008006" key="3">
    <source>
        <dbReference type="Google" id="ProtNLM"/>
    </source>
</evidence>
<proteinExistence type="predicted"/>
<dbReference type="InterPro" id="IPR038078">
    <property type="entry name" value="PhoU-like_sf"/>
</dbReference>
<keyword evidence="2" id="KW-1185">Reference proteome</keyword>
<comment type="caution">
    <text evidence="1">The sequence shown here is derived from an EMBL/GenBank/DDBJ whole genome shotgun (WGS) entry which is preliminary data.</text>
</comment>
<dbReference type="Proteomes" id="UP000032309">
    <property type="component" value="Unassembled WGS sequence"/>
</dbReference>
<sequence length="210" mass="23381">MTNINISGDLKSILERISGMCSKTESILSLCMDGFMKHKVALLDDAKRMSQAIHDEENELISLLSNKAARSGVNNESIKSLMAVVGHIEMATNGLDGILQHVKTKVGEGVLFSDKGVNEISHLFRETLDILKTAGDILLTRNEVLKKYVTDKYGSINQTIDAYSEEHEDRLIKGLCQPRSSSLYLSIVDALGKVVWHIKQAVERFFLMSR</sequence>
<evidence type="ECO:0000313" key="1">
    <source>
        <dbReference type="EMBL" id="GAN34010.1"/>
    </source>
</evidence>
<accession>A0ABQ0JZ16</accession>
<name>A0ABQ0JZ16_9BACT</name>
<reference evidence="2" key="1">
    <citation type="journal article" date="2015" name="Genome Announc.">
        <title>Draft Genome Sequence of an Anaerobic Ammonium-Oxidizing Bacterium, "Candidatus Brocadia sinica".</title>
        <authorList>
            <person name="Oshiki M."/>
            <person name="Shinyako-Hata K."/>
            <person name="Satoh H."/>
            <person name="Okabe S."/>
        </authorList>
    </citation>
    <scope>NUCLEOTIDE SEQUENCE [LARGE SCALE GENOMIC DNA]</scope>
    <source>
        <strain evidence="2">JPN1</strain>
    </source>
</reference>
<gene>
    <name evidence="1" type="ORF">BROSI_A2545</name>
</gene>
<dbReference type="Gene3D" id="1.20.58.220">
    <property type="entry name" value="Phosphate transport system protein phou homolog 2, domain 2"/>
    <property type="match status" value="1"/>
</dbReference>